<proteinExistence type="predicted"/>
<name>A0ABR2HVV2_9EUKA</name>
<dbReference type="Proteomes" id="UP001470230">
    <property type="component" value="Unassembled WGS sequence"/>
</dbReference>
<feature type="compositionally biased region" description="Polar residues" evidence="1">
    <location>
        <begin position="424"/>
        <end position="444"/>
    </location>
</feature>
<feature type="region of interest" description="Disordered" evidence="1">
    <location>
        <begin position="351"/>
        <end position="370"/>
    </location>
</feature>
<feature type="region of interest" description="Disordered" evidence="1">
    <location>
        <begin position="411"/>
        <end position="444"/>
    </location>
</feature>
<evidence type="ECO:0000313" key="3">
    <source>
        <dbReference type="Proteomes" id="UP001470230"/>
    </source>
</evidence>
<keyword evidence="3" id="KW-1185">Reference proteome</keyword>
<accession>A0ABR2HVV2</accession>
<organism evidence="2 3">
    <name type="scientific">Tritrichomonas musculus</name>
    <dbReference type="NCBI Taxonomy" id="1915356"/>
    <lineage>
        <taxon>Eukaryota</taxon>
        <taxon>Metamonada</taxon>
        <taxon>Parabasalia</taxon>
        <taxon>Tritrichomonadida</taxon>
        <taxon>Tritrichomonadidae</taxon>
        <taxon>Tritrichomonas</taxon>
    </lineage>
</organism>
<comment type="caution">
    <text evidence="2">The sequence shown here is derived from an EMBL/GenBank/DDBJ whole genome shotgun (WGS) entry which is preliminary data.</text>
</comment>
<feature type="compositionally biased region" description="Basic and acidic residues" evidence="1">
    <location>
        <begin position="351"/>
        <end position="365"/>
    </location>
</feature>
<evidence type="ECO:0000313" key="2">
    <source>
        <dbReference type="EMBL" id="KAK8853744.1"/>
    </source>
</evidence>
<gene>
    <name evidence="2" type="ORF">M9Y10_016287</name>
</gene>
<protein>
    <recommendedName>
        <fullName evidence="4">RRM domain-containing protein</fullName>
    </recommendedName>
</protein>
<sequence>MNIPTSSFIIWASEDIDVNLISDQFDFKVISSKGEIFYLLTLNNQTQITAEELSGKLHIDIQNIIPVNSVKSSIFDQNFFITGFNQDFLKFNEFKAILQQLSPQIRVFDNISAIEVNTEKCLEKDLNLLYIFLPVLFPSLIYSSDLPSNVIRLFVERKKNQQNPVTRNVIISLFKWEDLISQIYFNSDKTIIDVVLNEEGEKNYQQFYQKKVISFNGYIFNVCKFASLKKIDKYKSLELKAEYFPSSFSLENAYELFSNYRHIYRIQIVSKNSQRKSVIIQFTSQKSYKMLLNQGTIRYKSEIVSIKPAHKIKGKDDHFLSKSDRQNNSIEKSETLKINRRSVHFIDDVSDEEKINNSNNDEKSDTASNENKVLLHATRCFVSDNDSDDEKSDTLKEKSFTLNSRHTSQGVVLISDNDDDSDNEITSLHQNKNEPQSSEDLSLSTNEEVSELNTYLNRPVVLKELYKSLSKSEKKASYFIRDFIDDEDDGEYEEDKVKLNYRKNLPQNVVNKRKFMVLDSSIEDLGSDDSYTKSVEELNDSYSDSE</sequence>
<reference evidence="2 3" key="1">
    <citation type="submission" date="2024-04" db="EMBL/GenBank/DDBJ databases">
        <title>Tritrichomonas musculus Genome.</title>
        <authorList>
            <person name="Alves-Ferreira E."/>
            <person name="Grigg M."/>
            <person name="Lorenzi H."/>
            <person name="Galac M."/>
        </authorList>
    </citation>
    <scope>NUCLEOTIDE SEQUENCE [LARGE SCALE GENOMIC DNA]</scope>
    <source>
        <strain evidence="2 3">EAF2021</strain>
    </source>
</reference>
<evidence type="ECO:0008006" key="4">
    <source>
        <dbReference type="Google" id="ProtNLM"/>
    </source>
</evidence>
<dbReference type="EMBL" id="JAPFFF010000021">
    <property type="protein sequence ID" value="KAK8853744.1"/>
    <property type="molecule type" value="Genomic_DNA"/>
</dbReference>
<evidence type="ECO:0000256" key="1">
    <source>
        <dbReference type="SAM" id="MobiDB-lite"/>
    </source>
</evidence>